<evidence type="ECO:0000256" key="1">
    <source>
        <dbReference type="ARBA" id="ARBA00004459"/>
    </source>
</evidence>
<feature type="chain" id="PRO_5012376904" description="Sugar transporter" evidence="8">
    <location>
        <begin position="21"/>
        <end position="63"/>
    </location>
</feature>
<keyword evidence="2 8" id="KW-0732">Signal</keyword>
<name>A0A246ITK0_9BURK</name>
<comment type="subcellular location">
    <subcellularLocation>
        <location evidence="1">Cell outer membrane</location>
        <topology evidence="1">Lipid-anchor</topology>
    </subcellularLocation>
</comment>
<dbReference type="EMBL" id="NIOF01000020">
    <property type="protein sequence ID" value="OWQ83551.1"/>
    <property type="molecule type" value="Genomic_DNA"/>
</dbReference>
<accession>A0A246ITK0</accession>
<feature type="region of interest" description="Disordered" evidence="7">
    <location>
        <begin position="26"/>
        <end position="63"/>
    </location>
</feature>
<comment type="caution">
    <text evidence="9">The sequence shown here is derived from an EMBL/GenBank/DDBJ whole genome shotgun (WGS) entry which is preliminary data.</text>
</comment>
<gene>
    <name evidence="9" type="ORF">CDN99_25800</name>
</gene>
<dbReference type="Proteomes" id="UP000197468">
    <property type="component" value="Unassembled WGS sequence"/>
</dbReference>
<dbReference type="RefSeq" id="WP_088388252.1">
    <property type="nucleotide sequence ID" value="NZ_NIOF01000020.1"/>
</dbReference>
<dbReference type="PROSITE" id="PS51257">
    <property type="entry name" value="PROKAR_LIPOPROTEIN"/>
    <property type="match status" value="1"/>
</dbReference>
<reference evidence="9 10" key="1">
    <citation type="journal article" date="2008" name="Int. J. Syst. Evol. Microbiol.">
        <title>Description of Roseateles aquatilis sp. nov. and Roseateles terrae sp. nov., in the class Betaproteobacteria, and emended description of the genus Roseateles.</title>
        <authorList>
            <person name="Gomila M."/>
            <person name="Bowien B."/>
            <person name="Falsen E."/>
            <person name="Moore E.R."/>
            <person name="Lalucat J."/>
        </authorList>
    </citation>
    <scope>NUCLEOTIDE SEQUENCE [LARGE SCALE GENOMIC DNA]</scope>
    <source>
        <strain evidence="9 10">CCUG 48205</strain>
    </source>
</reference>
<keyword evidence="3" id="KW-0472">Membrane</keyword>
<feature type="compositionally biased region" description="Low complexity" evidence="7">
    <location>
        <begin position="38"/>
        <end position="63"/>
    </location>
</feature>
<evidence type="ECO:0000313" key="9">
    <source>
        <dbReference type="EMBL" id="OWQ83551.1"/>
    </source>
</evidence>
<organism evidence="9 10">
    <name type="scientific">Roseateles aquatilis</name>
    <dbReference type="NCBI Taxonomy" id="431061"/>
    <lineage>
        <taxon>Bacteria</taxon>
        <taxon>Pseudomonadati</taxon>
        <taxon>Pseudomonadota</taxon>
        <taxon>Betaproteobacteria</taxon>
        <taxon>Burkholderiales</taxon>
        <taxon>Sphaerotilaceae</taxon>
        <taxon>Roseateles</taxon>
    </lineage>
</organism>
<dbReference type="InterPro" id="IPR032831">
    <property type="entry name" value="LptM_cons"/>
</dbReference>
<evidence type="ECO:0000256" key="7">
    <source>
        <dbReference type="SAM" id="MobiDB-lite"/>
    </source>
</evidence>
<evidence type="ECO:0000313" key="10">
    <source>
        <dbReference type="Proteomes" id="UP000197468"/>
    </source>
</evidence>
<proteinExistence type="predicted"/>
<evidence type="ECO:0000256" key="4">
    <source>
        <dbReference type="ARBA" id="ARBA00023139"/>
    </source>
</evidence>
<evidence type="ECO:0000256" key="5">
    <source>
        <dbReference type="ARBA" id="ARBA00023237"/>
    </source>
</evidence>
<keyword evidence="5" id="KW-0998">Cell outer membrane</keyword>
<evidence type="ECO:0008006" key="11">
    <source>
        <dbReference type="Google" id="ProtNLM"/>
    </source>
</evidence>
<sequence>MRAGKAMTGLMLCSALLTLAACGQKRPLQLPPTDKGRATTPATTPAAAPTPASAASAETMPAR</sequence>
<evidence type="ECO:0000256" key="2">
    <source>
        <dbReference type="ARBA" id="ARBA00022729"/>
    </source>
</evidence>
<keyword evidence="10" id="KW-1185">Reference proteome</keyword>
<evidence type="ECO:0000256" key="3">
    <source>
        <dbReference type="ARBA" id="ARBA00023136"/>
    </source>
</evidence>
<protein>
    <recommendedName>
        <fullName evidence="11">Sugar transporter</fullName>
    </recommendedName>
</protein>
<keyword evidence="4" id="KW-0564">Palmitate</keyword>
<feature type="signal peptide" evidence="8">
    <location>
        <begin position="1"/>
        <end position="20"/>
    </location>
</feature>
<evidence type="ECO:0000256" key="6">
    <source>
        <dbReference type="ARBA" id="ARBA00023288"/>
    </source>
</evidence>
<dbReference type="NCBIfam" id="NF047847">
    <property type="entry name" value="SS_mature_LptM"/>
    <property type="match status" value="1"/>
</dbReference>
<evidence type="ECO:0000256" key="8">
    <source>
        <dbReference type="SAM" id="SignalP"/>
    </source>
</evidence>
<dbReference type="AlphaFoldDB" id="A0A246ITK0"/>
<keyword evidence="6" id="KW-0449">Lipoprotein</keyword>